<comment type="caution">
    <text evidence="1">The sequence shown here is derived from an EMBL/GenBank/DDBJ whole genome shotgun (WGS) entry which is preliminary data.</text>
</comment>
<protein>
    <submittedName>
        <fullName evidence="1">Uncharacterized protein</fullName>
    </submittedName>
</protein>
<name>A0A2H0BRM1_9BACT</name>
<dbReference type="Proteomes" id="UP000231581">
    <property type="component" value="Unassembled WGS sequence"/>
</dbReference>
<gene>
    <name evidence="1" type="ORF">COX00_03855</name>
</gene>
<dbReference type="AlphaFoldDB" id="A0A2H0BRM1"/>
<evidence type="ECO:0000313" key="2">
    <source>
        <dbReference type="Proteomes" id="UP000231581"/>
    </source>
</evidence>
<proteinExistence type="predicted"/>
<reference evidence="1 2" key="1">
    <citation type="submission" date="2017-09" db="EMBL/GenBank/DDBJ databases">
        <title>Depth-based differentiation of microbial function through sediment-hosted aquifers and enrichment of novel symbionts in the deep terrestrial subsurface.</title>
        <authorList>
            <person name="Probst A.J."/>
            <person name="Ladd B."/>
            <person name="Jarett J.K."/>
            <person name="Geller-Mcgrath D.E."/>
            <person name="Sieber C.M."/>
            <person name="Emerson J.B."/>
            <person name="Anantharaman K."/>
            <person name="Thomas B.C."/>
            <person name="Malmstrom R."/>
            <person name="Stieglmeier M."/>
            <person name="Klingl A."/>
            <person name="Woyke T."/>
            <person name="Ryan C.M."/>
            <person name="Banfield J.F."/>
        </authorList>
    </citation>
    <scope>NUCLEOTIDE SEQUENCE [LARGE SCALE GENOMIC DNA]</scope>
    <source>
        <strain evidence="1">CG22_combo_CG10-13_8_21_14_all_47_17</strain>
    </source>
</reference>
<organism evidence="1 2">
    <name type="scientific">Candidatus Uhrbacteria bacterium CG22_combo_CG10-13_8_21_14_all_47_17</name>
    <dbReference type="NCBI Taxonomy" id="1975041"/>
    <lineage>
        <taxon>Bacteria</taxon>
        <taxon>Candidatus Uhriibacteriota</taxon>
    </lineage>
</organism>
<sequence>MLLLFDKTHAYLGEVSFSGGALASVVLSAKGDECIGSSVSAWQMRGIPTRKKVAIHHEHASDDQGFYIERMQPREEGFANALRQWLDERGIFYVDLDSEKMFYWELLLRIPFSSQERFTFILGLRDCKGEAMKELAPLFQDAQTDPNLKQSARRTRAMNRLKVKLSKLVSDKLCHA</sequence>
<accession>A0A2H0BRM1</accession>
<dbReference type="EMBL" id="PCSZ01000070">
    <property type="protein sequence ID" value="PIP60323.1"/>
    <property type="molecule type" value="Genomic_DNA"/>
</dbReference>
<evidence type="ECO:0000313" key="1">
    <source>
        <dbReference type="EMBL" id="PIP60323.1"/>
    </source>
</evidence>